<evidence type="ECO:0000256" key="1">
    <source>
        <dbReference type="SAM" id="Coils"/>
    </source>
</evidence>
<dbReference type="Gene3D" id="3.40.50.410">
    <property type="entry name" value="von Willebrand factor, type A domain"/>
    <property type="match status" value="1"/>
</dbReference>
<dbReference type="EMBL" id="CP036339">
    <property type="protein sequence ID" value="QDT74682.1"/>
    <property type="molecule type" value="Genomic_DNA"/>
</dbReference>
<dbReference type="PANTHER" id="PTHR23159:SF60">
    <property type="entry name" value="SPINDLE ASSEMBLY ABNORMAL PROTEIN 4"/>
    <property type="match status" value="1"/>
</dbReference>
<proteinExistence type="predicted"/>
<dbReference type="Proteomes" id="UP000317909">
    <property type="component" value="Chromosome"/>
</dbReference>
<organism evidence="4 5">
    <name type="scientific">Lacipirellula limnantheis</name>
    <dbReference type="NCBI Taxonomy" id="2528024"/>
    <lineage>
        <taxon>Bacteria</taxon>
        <taxon>Pseudomonadati</taxon>
        <taxon>Planctomycetota</taxon>
        <taxon>Planctomycetia</taxon>
        <taxon>Pirellulales</taxon>
        <taxon>Lacipirellulaceae</taxon>
        <taxon>Lacipirellula</taxon>
    </lineage>
</organism>
<dbReference type="AlphaFoldDB" id="A0A517U237"/>
<dbReference type="KEGG" id="llh:I41_38800"/>
<dbReference type="InterPro" id="IPR002035">
    <property type="entry name" value="VWF_A"/>
</dbReference>
<keyword evidence="2" id="KW-0812">Transmembrane</keyword>
<evidence type="ECO:0000256" key="2">
    <source>
        <dbReference type="SAM" id="Phobius"/>
    </source>
</evidence>
<feature type="domain" description="VWFA" evidence="3">
    <location>
        <begin position="301"/>
        <end position="472"/>
    </location>
</feature>
<feature type="transmembrane region" description="Helical" evidence="2">
    <location>
        <begin position="15"/>
        <end position="39"/>
    </location>
</feature>
<dbReference type="PANTHER" id="PTHR23159">
    <property type="entry name" value="CENTROSOMAL PROTEIN 2"/>
    <property type="match status" value="1"/>
</dbReference>
<dbReference type="PROSITE" id="PS50234">
    <property type="entry name" value="VWFA"/>
    <property type="match status" value="1"/>
</dbReference>
<keyword evidence="2" id="KW-1133">Transmembrane helix</keyword>
<dbReference type="RefSeq" id="WP_145434426.1">
    <property type="nucleotide sequence ID" value="NZ_CP036339.1"/>
</dbReference>
<reference evidence="4 5" key="1">
    <citation type="submission" date="2019-02" db="EMBL/GenBank/DDBJ databases">
        <title>Deep-cultivation of Planctomycetes and their phenomic and genomic characterization uncovers novel biology.</title>
        <authorList>
            <person name="Wiegand S."/>
            <person name="Jogler M."/>
            <person name="Boedeker C."/>
            <person name="Pinto D."/>
            <person name="Vollmers J."/>
            <person name="Rivas-Marin E."/>
            <person name="Kohn T."/>
            <person name="Peeters S.H."/>
            <person name="Heuer A."/>
            <person name="Rast P."/>
            <person name="Oberbeckmann S."/>
            <person name="Bunk B."/>
            <person name="Jeske O."/>
            <person name="Meyerdierks A."/>
            <person name="Storesund J.E."/>
            <person name="Kallscheuer N."/>
            <person name="Luecker S."/>
            <person name="Lage O.M."/>
            <person name="Pohl T."/>
            <person name="Merkel B.J."/>
            <person name="Hornburger P."/>
            <person name="Mueller R.-W."/>
            <person name="Bruemmer F."/>
            <person name="Labrenz M."/>
            <person name="Spormann A.M."/>
            <person name="Op den Camp H."/>
            <person name="Overmann J."/>
            <person name="Amann R."/>
            <person name="Jetten M.S.M."/>
            <person name="Mascher T."/>
            <person name="Medema M.H."/>
            <person name="Devos D.P."/>
            <person name="Kaster A.-K."/>
            <person name="Ovreas L."/>
            <person name="Rohde M."/>
            <person name="Galperin M.Y."/>
            <person name="Jogler C."/>
        </authorList>
    </citation>
    <scope>NUCLEOTIDE SEQUENCE [LARGE SCALE GENOMIC DNA]</scope>
    <source>
        <strain evidence="4 5">I41</strain>
    </source>
</reference>
<feature type="coiled-coil region" evidence="1">
    <location>
        <begin position="64"/>
        <end position="277"/>
    </location>
</feature>
<gene>
    <name evidence="4" type="primary">smc_8</name>
    <name evidence="4" type="ORF">I41_38800</name>
</gene>
<protein>
    <submittedName>
        <fullName evidence="4">Chromosome partition protein Smc</fullName>
    </submittedName>
</protein>
<evidence type="ECO:0000313" key="4">
    <source>
        <dbReference type="EMBL" id="QDT74682.1"/>
    </source>
</evidence>
<dbReference type="SUPFAM" id="SSF53300">
    <property type="entry name" value="vWA-like"/>
    <property type="match status" value="1"/>
</dbReference>
<name>A0A517U237_9BACT</name>
<evidence type="ECO:0000313" key="5">
    <source>
        <dbReference type="Proteomes" id="UP000317909"/>
    </source>
</evidence>
<evidence type="ECO:0000259" key="3">
    <source>
        <dbReference type="PROSITE" id="PS50234"/>
    </source>
</evidence>
<keyword evidence="1" id="KW-0175">Coiled coil</keyword>
<keyword evidence="2" id="KW-0472">Membrane</keyword>
<accession>A0A517U237</accession>
<dbReference type="InterPro" id="IPR036465">
    <property type="entry name" value="vWFA_dom_sf"/>
</dbReference>
<dbReference type="OrthoDB" id="246044at2"/>
<keyword evidence="5" id="KW-1185">Reference proteome</keyword>
<sequence length="472" mass="51809">MHLERVTSRSSEAGVAGWIASNDVTLFTMVLVMVIAIFLHSRVNKGLSEQAQLADQNATIVATLTSTAAELDDARDLLAQTNERLTLTQAERDQLQQQLLDKLTAMTEINAKLEAILADKGELTRQRETLLSEKEALSREKAMLEGDRDQTAATNVTLHSRLDELSSQLAAKVAALEAIESQRDELTKQAAELKTLVTSLKQRLEQMNVELRTAKNEAEAAKATADADAQQLQAKLAAGDRQAEAYLADLRRATEMLESLKLEKQQLQSELTAAERQRQADLLAEAENNRELVGLKGSLRRVAIIFDASGSMRQTGGGGADRWTEAREIAATWLKHLNVHECVLIVYSTDVRTFPADGSLTDLRGTEGAAKRDQLLRELEAIQPGGWTDTLAAFQKAYEYDVDTILLLSDGAPSKLASGAYQDALAQQIYQLCRQHAEVPVNTIGLGNYFDQEMSAFLRTVANITGGEFRGE</sequence>